<organism evidence="3 4">
    <name type="scientific">Labrys miyagiensis</name>
    <dbReference type="NCBI Taxonomy" id="346912"/>
    <lineage>
        <taxon>Bacteria</taxon>
        <taxon>Pseudomonadati</taxon>
        <taxon>Pseudomonadota</taxon>
        <taxon>Alphaproteobacteria</taxon>
        <taxon>Hyphomicrobiales</taxon>
        <taxon>Xanthobacteraceae</taxon>
        <taxon>Labrys</taxon>
    </lineage>
</organism>
<dbReference type="EMBL" id="BSPC01000052">
    <property type="protein sequence ID" value="GLS21587.1"/>
    <property type="molecule type" value="Genomic_DNA"/>
</dbReference>
<name>A0ABQ6CMJ9_9HYPH</name>
<evidence type="ECO:0000313" key="3">
    <source>
        <dbReference type="EMBL" id="GLS21587.1"/>
    </source>
</evidence>
<feature type="chain" id="PRO_5045355553" evidence="1">
    <location>
        <begin position="19"/>
        <end position="272"/>
    </location>
</feature>
<protein>
    <submittedName>
        <fullName evidence="3">Lytic transglycosylase</fullName>
    </submittedName>
</protein>
<accession>A0ABQ6CMJ9</accession>
<dbReference type="InterPro" id="IPR011970">
    <property type="entry name" value="MltB_2"/>
</dbReference>
<evidence type="ECO:0000259" key="2">
    <source>
        <dbReference type="Pfam" id="PF13406"/>
    </source>
</evidence>
<keyword evidence="1" id="KW-0732">Signal</keyword>
<keyword evidence="4" id="KW-1185">Reference proteome</keyword>
<evidence type="ECO:0000313" key="4">
    <source>
        <dbReference type="Proteomes" id="UP001156882"/>
    </source>
</evidence>
<reference evidence="4" key="1">
    <citation type="journal article" date="2019" name="Int. J. Syst. Evol. Microbiol.">
        <title>The Global Catalogue of Microorganisms (GCM) 10K type strain sequencing project: providing services to taxonomists for standard genome sequencing and annotation.</title>
        <authorList>
            <consortium name="The Broad Institute Genomics Platform"/>
            <consortium name="The Broad Institute Genome Sequencing Center for Infectious Disease"/>
            <person name="Wu L."/>
            <person name="Ma J."/>
        </authorList>
    </citation>
    <scope>NUCLEOTIDE SEQUENCE [LARGE SCALE GENOMIC DNA]</scope>
    <source>
        <strain evidence="4">NBRC 101365</strain>
    </source>
</reference>
<dbReference type="InterPro" id="IPR023346">
    <property type="entry name" value="Lysozyme-like_dom_sf"/>
</dbReference>
<feature type="signal peptide" evidence="1">
    <location>
        <begin position="1"/>
        <end position="18"/>
    </location>
</feature>
<proteinExistence type="predicted"/>
<sequence>MRLFIACLCALFSLAVFAAAPANAAQCGNDAAGFPAWLDAFKQEAVSEGISEGVVNEALSGVTYNTTVIHLDRSQKKTFGGTFEQFAAGRVTGGRIAKGKAMMLRYADVLAQIQNRFGVQPEILVAIWGMETDYGVVSGKMPVFRSLATLAYDCRRSDFFRNELMSALKIVQRGDETPSAMIGAWAGEIGQAQFLCSNYLKYAVDMNGDGRRDLIRTPADVLGSIANLLQAHGWSAGSSYEVGSSNFGVLSEWNKSTNYQKAIVLFAEKLRG</sequence>
<feature type="domain" description="Transglycosylase SLT" evidence="2">
    <location>
        <begin position="34"/>
        <end position="240"/>
    </location>
</feature>
<dbReference type="NCBIfam" id="TIGR02283">
    <property type="entry name" value="MltB_2"/>
    <property type="match status" value="1"/>
</dbReference>
<comment type="caution">
    <text evidence="3">The sequence shown here is derived from an EMBL/GenBank/DDBJ whole genome shotgun (WGS) entry which is preliminary data.</text>
</comment>
<gene>
    <name evidence="3" type="ORF">GCM10007874_46040</name>
</gene>
<dbReference type="SUPFAM" id="SSF53955">
    <property type="entry name" value="Lysozyme-like"/>
    <property type="match status" value="1"/>
</dbReference>
<dbReference type="RefSeq" id="WP_284314600.1">
    <property type="nucleotide sequence ID" value="NZ_BSPC01000052.1"/>
</dbReference>
<dbReference type="CDD" id="cd13399">
    <property type="entry name" value="Slt35-like"/>
    <property type="match status" value="1"/>
</dbReference>
<dbReference type="PANTHER" id="PTHR30163">
    <property type="entry name" value="MEMBRANE-BOUND LYTIC MUREIN TRANSGLYCOSYLASE B"/>
    <property type="match status" value="1"/>
</dbReference>
<evidence type="ECO:0000256" key="1">
    <source>
        <dbReference type="SAM" id="SignalP"/>
    </source>
</evidence>
<dbReference type="InterPro" id="IPR031304">
    <property type="entry name" value="SLT_2"/>
</dbReference>
<dbReference type="Gene3D" id="1.10.8.350">
    <property type="entry name" value="Bacterial muramidase"/>
    <property type="match status" value="1"/>
</dbReference>
<dbReference type="Pfam" id="PF13406">
    <property type="entry name" value="SLT_2"/>
    <property type="match status" value="1"/>
</dbReference>
<dbReference type="InterPro" id="IPR043426">
    <property type="entry name" value="MltB-like"/>
</dbReference>
<dbReference type="Proteomes" id="UP001156882">
    <property type="component" value="Unassembled WGS sequence"/>
</dbReference>
<dbReference type="PANTHER" id="PTHR30163:SF8">
    <property type="entry name" value="LYTIC MUREIN TRANSGLYCOSYLASE"/>
    <property type="match status" value="1"/>
</dbReference>